<keyword evidence="4 7" id="KW-0812">Transmembrane</keyword>
<keyword evidence="5 7" id="KW-1133">Transmembrane helix</keyword>
<evidence type="ECO:0000256" key="6">
    <source>
        <dbReference type="ARBA" id="ARBA00023136"/>
    </source>
</evidence>
<sequence>MTTDGRAILDFADRKTLVRVLLGFVVAALVLYLVAVGIGTEDLSRAFADAKLRWLALGCVSTALCLVAWGKAWQVVLEVAGIDEPFRKLVVTYFAATFANYVTPLGQAGGEPFIAYVLSRDTEASYEDSLASVVTADLLNLLPFFSFAAVGMGWLLWQASLPAAVRPLAMGLLVLAVGVPALTIAGWRFRERLARGFMRVAAPVARRTPKLSVEGVHERIHDLGAAFDRIAAEPRALVRALAFSYVGWVFFALPLYFAGQTVGIPIGPLLVLFIVPASTIAGIVPSPGGLGGVEIALTALLIGLVGLTEAEAYAVSLVYRVASYWFAIGLGGLAAIYVISRN</sequence>
<feature type="transmembrane region" description="Helical" evidence="7">
    <location>
        <begin position="321"/>
        <end position="339"/>
    </location>
</feature>
<feature type="transmembrane region" description="Helical" evidence="7">
    <location>
        <begin position="130"/>
        <end position="156"/>
    </location>
</feature>
<evidence type="ECO:0000256" key="2">
    <source>
        <dbReference type="ARBA" id="ARBA00011061"/>
    </source>
</evidence>
<keyword evidence="9" id="KW-1185">Reference proteome</keyword>
<dbReference type="Proteomes" id="UP001597119">
    <property type="component" value="Unassembled WGS sequence"/>
</dbReference>
<dbReference type="AlphaFoldDB" id="A0ABD6C965"/>
<dbReference type="PANTHER" id="PTHR39087">
    <property type="entry name" value="UPF0104 MEMBRANE PROTEIN MJ1595"/>
    <property type="match status" value="1"/>
</dbReference>
<dbReference type="RefSeq" id="WP_247379957.1">
    <property type="nucleotide sequence ID" value="NZ_JALLGV010000007.1"/>
</dbReference>
<comment type="caution">
    <text evidence="8">The sequence shown here is derived from an EMBL/GenBank/DDBJ whole genome shotgun (WGS) entry which is preliminary data.</text>
</comment>
<dbReference type="PANTHER" id="PTHR39087:SF2">
    <property type="entry name" value="UPF0104 MEMBRANE PROTEIN MJ1595"/>
    <property type="match status" value="1"/>
</dbReference>
<feature type="transmembrane region" description="Helical" evidence="7">
    <location>
        <begin position="20"/>
        <end position="40"/>
    </location>
</feature>
<evidence type="ECO:0000256" key="7">
    <source>
        <dbReference type="SAM" id="Phobius"/>
    </source>
</evidence>
<evidence type="ECO:0000256" key="3">
    <source>
        <dbReference type="ARBA" id="ARBA00022475"/>
    </source>
</evidence>
<evidence type="ECO:0000256" key="4">
    <source>
        <dbReference type="ARBA" id="ARBA00022692"/>
    </source>
</evidence>
<evidence type="ECO:0000313" key="8">
    <source>
        <dbReference type="EMBL" id="MFD1586349.1"/>
    </source>
</evidence>
<dbReference type="Pfam" id="PF03706">
    <property type="entry name" value="LPG_synthase_TM"/>
    <property type="match status" value="1"/>
</dbReference>
<keyword evidence="6 7" id="KW-0472">Membrane</keyword>
<keyword evidence="3" id="KW-1003">Cell membrane</keyword>
<gene>
    <name evidence="8" type="ORF">ACFR9U_05110</name>
</gene>
<proteinExistence type="inferred from homology"/>
<comment type="similarity">
    <text evidence="2">Belongs to the UPF0104 family.</text>
</comment>
<evidence type="ECO:0000313" key="9">
    <source>
        <dbReference type="Proteomes" id="UP001597119"/>
    </source>
</evidence>
<dbReference type="InterPro" id="IPR022791">
    <property type="entry name" value="L-PG_synthase/AglD"/>
</dbReference>
<name>A0ABD6C965_9EURY</name>
<organism evidence="8 9">
    <name type="scientific">Halorientalis brevis</name>
    <dbReference type="NCBI Taxonomy" id="1126241"/>
    <lineage>
        <taxon>Archaea</taxon>
        <taxon>Methanobacteriati</taxon>
        <taxon>Methanobacteriota</taxon>
        <taxon>Stenosarchaea group</taxon>
        <taxon>Halobacteria</taxon>
        <taxon>Halobacteriales</taxon>
        <taxon>Haloarculaceae</taxon>
        <taxon>Halorientalis</taxon>
    </lineage>
</organism>
<feature type="transmembrane region" description="Helical" evidence="7">
    <location>
        <begin position="168"/>
        <end position="189"/>
    </location>
</feature>
<reference evidence="8 9" key="1">
    <citation type="journal article" date="2019" name="Int. J. Syst. Evol. Microbiol.">
        <title>The Global Catalogue of Microorganisms (GCM) 10K type strain sequencing project: providing services to taxonomists for standard genome sequencing and annotation.</title>
        <authorList>
            <consortium name="The Broad Institute Genomics Platform"/>
            <consortium name="The Broad Institute Genome Sequencing Center for Infectious Disease"/>
            <person name="Wu L."/>
            <person name="Ma J."/>
        </authorList>
    </citation>
    <scope>NUCLEOTIDE SEQUENCE [LARGE SCALE GENOMIC DNA]</scope>
    <source>
        <strain evidence="8 9">CGMCC 1.12125</strain>
    </source>
</reference>
<accession>A0ABD6C965</accession>
<dbReference type="EMBL" id="JBHUDJ010000002">
    <property type="protein sequence ID" value="MFD1586349.1"/>
    <property type="molecule type" value="Genomic_DNA"/>
</dbReference>
<comment type="subcellular location">
    <subcellularLocation>
        <location evidence="1">Cell membrane</location>
        <topology evidence="1">Multi-pass membrane protein</topology>
    </subcellularLocation>
</comment>
<dbReference type="GO" id="GO:0005886">
    <property type="term" value="C:plasma membrane"/>
    <property type="evidence" value="ECO:0007669"/>
    <property type="project" value="UniProtKB-SubCell"/>
</dbReference>
<feature type="transmembrane region" description="Helical" evidence="7">
    <location>
        <begin position="236"/>
        <end position="257"/>
    </location>
</feature>
<evidence type="ECO:0000256" key="1">
    <source>
        <dbReference type="ARBA" id="ARBA00004651"/>
    </source>
</evidence>
<feature type="transmembrane region" description="Helical" evidence="7">
    <location>
        <begin position="263"/>
        <end position="283"/>
    </location>
</feature>
<protein>
    <submittedName>
        <fullName evidence="8">YbhN family protein</fullName>
    </submittedName>
</protein>
<dbReference type="NCBIfam" id="TIGR00374">
    <property type="entry name" value="flippase-like domain"/>
    <property type="match status" value="1"/>
</dbReference>
<feature type="transmembrane region" description="Helical" evidence="7">
    <location>
        <begin position="295"/>
        <end position="315"/>
    </location>
</feature>
<evidence type="ECO:0000256" key="5">
    <source>
        <dbReference type="ARBA" id="ARBA00022989"/>
    </source>
</evidence>
<feature type="transmembrane region" description="Helical" evidence="7">
    <location>
        <begin position="52"/>
        <end position="70"/>
    </location>
</feature>